<dbReference type="InterPro" id="IPR013320">
    <property type="entry name" value="ConA-like_dom_sf"/>
</dbReference>
<keyword evidence="10" id="KW-1185">Reference proteome</keyword>
<evidence type="ECO:0000313" key="9">
    <source>
        <dbReference type="EMBL" id="OMJ13676.1"/>
    </source>
</evidence>
<feature type="domain" description="L-type lectin-like" evidence="8">
    <location>
        <begin position="28"/>
        <end position="251"/>
    </location>
</feature>
<dbReference type="CDD" id="cd07308">
    <property type="entry name" value="lectin_leg-like"/>
    <property type="match status" value="1"/>
</dbReference>
<dbReference type="InterPro" id="IPR005052">
    <property type="entry name" value="Lectin_leg"/>
</dbReference>
<organism evidence="9 10">
    <name type="scientific">Smittium culicis</name>
    <dbReference type="NCBI Taxonomy" id="133412"/>
    <lineage>
        <taxon>Eukaryota</taxon>
        <taxon>Fungi</taxon>
        <taxon>Fungi incertae sedis</taxon>
        <taxon>Zoopagomycota</taxon>
        <taxon>Kickxellomycotina</taxon>
        <taxon>Harpellomycetes</taxon>
        <taxon>Harpellales</taxon>
        <taxon>Legeriomycetaceae</taxon>
        <taxon>Smittium</taxon>
    </lineage>
</organism>
<dbReference type="PANTHER" id="PTHR12223:SF45">
    <property type="entry name" value="RE50040P"/>
    <property type="match status" value="1"/>
</dbReference>
<evidence type="ECO:0000256" key="1">
    <source>
        <dbReference type="ARBA" id="ARBA00004479"/>
    </source>
</evidence>
<evidence type="ECO:0000256" key="7">
    <source>
        <dbReference type="SAM" id="SignalP"/>
    </source>
</evidence>
<dbReference type="SUPFAM" id="SSF49899">
    <property type="entry name" value="Concanavalin A-like lectins/glucanases"/>
    <property type="match status" value="1"/>
</dbReference>
<feature type="signal peptide" evidence="7">
    <location>
        <begin position="1"/>
        <end position="19"/>
    </location>
</feature>
<dbReference type="GO" id="GO:0005789">
    <property type="term" value="C:endoplasmic reticulum membrane"/>
    <property type="evidence" value="ECO:0007669"/>
    <property type="project" value="TreeGrafter"/>
</dbReference>
<evidence type="ECO:0000256" key="5">
    <source>
        <dbReference type="ARBA" id="ARBA00023136"/>
    </source>
</evidence>
<evidence type="ECO:0000256" key="4">
    <source>
        <dbReference type="ARBA" id="ARBA00022989"/>
    </source>
</evidence>
<evidence type="ECO:0000256" key="2">
    <source>
        <dbReference type="ARBA" id="ARBA00022692"/>
    </source>
</evidence>
<keyword evidence="2 6" id="KW-0812">Transmembrane</keyword>
<comment type="subcellular location">
    <subcellularLocation>
        <location evidence="1">Membrane</location>
        <topology evidence="1">Single-pass type I membrane protein</topology>
    </subcellularLocation>
</comment>
<gene>
    <name evidence="9" type="ORF">AYI70_g8351</name>
</gene>
<keyword evidence="4 6" id="KW-1133">Transmembrane helix</keyword>
<dbReference type="Proteomes" id="UP000187283">
    <property type="component" value="Unassembled WGS sequence"/>
</dbReference>
<accession>A0A1R1XGE7</accession>
<feature type="transmembrane region" description="Helical" evidence="6">
    <location>
        <begin position="278"/>
        <end position="299"/>
    </location>
</feature>
<evidence type="ECO:0000256" key="3">
    <source>
        <dbReference type="ARBA" id="ARBA00022729"/>
    </source>
</evidence>
<evidence type="ECO:0000259" key="8">
    <source>
        <dbReference type="PROSITE" id="PS51328"/>
    </source>
</evidence>
<evidence type="ECO:0000313" key="10">
    <source>
        <dbReference type="Proteomes" id="UP000187283"/>
    </source>
</evidence>
<dbReference type="GO" id="GO:0005793">
    <property type="term" value="C:endoplasmic reticulum-Golgi intermediate compartment"/>
    <property type="evidence" value="ECO:0007669"/>
    <property type="project" value="TreeGrafter"/>
</dbReference>
<dbReference type="PROSITE" id="PS51328">
    <property type="entry name" value="L_LECTIN_LIKE"/>
    <property type="match status" value="1"/>
</dbReference>
<proteinExistence type="predicted"/>
<dbReference type="PANTHER" id="PTHR12223">
    <property type="entry name" value="VESICULAR MANNOSE-BINDING LECTIN"/>
    <property type="match status" value="1"/>
</dbReference>
<reference evidence="9 10" key="1">
    <citation type="submission" date="2017-01" db="EMBL/GenBank/DDBJ databases">
        <authorList>
            <person name="Mah S.A."/>
            <person name="Swanson W.J."/>
            <person name="Moy G.W."/>
            <person name="Vacquier V.D."/>
        </authorList>
    </citation>
    <scope>NUCLEOTIDE SEQUENCE [LARGE SCALE GENOMIC DNA]</scope>
    <source>
        <strain evidence="9 10">GSMNP</strain>
    </source>
</reference>
<dbReference type="GO" id="GO:0000139">
    <property type="term" value="C:Golgi membrane"/>
    <property type="evidence" value="ECO:0007669"/>
    <property type="project" value="TreeGrafter"/>
</dbReference>
<dbReference type="STRING" id="133412.A0A1R1XGE7"/>
<dbReference type="AlphaFoldDB" id="A0A1R1XGE7"/>
<dbReference type="GO" id="GO:0030134">
    <property type="term" value="C:COPII-coated ER to Golgi transport vesicle"/>
    <property type="evidence" value="ECO:0007669"/>
    <property type="project" value="TreeGrafter"/>
</dbReference>
<keyword evidence="5 6" id="KW-0472">Membrane</keyword>
<dbReference type="EMBL" id="LSSN01003396">
    <property type="protein sequence ID" value="OMJ13676.1"/>
    <property type="molecule type" value="Genomic_DNA"/>
</dbReference>
<feature type="chain" id="PRO_5010185307" evidence="7">
    <location>
        <begin position="20"/>
        <end position="310"/>
    </location>
</feature>
<keyword evidence="9" id="KW-0430">Lectin</keyword>
<protein>
    <submittedName>
        <fullName evidence="9">L-type lectin-like domain-containing protein</fullName>
    </submittedName>
</protein>
<dbReference type="InterPro" id="IPR051136">
    <property type="entry name" value="Intracellular_Lectin-GPT"/>
</dbReference>
<dbReference type="Pfam" id="PF03388">
    <property type="entry name" value="Lectin_leg-like"/>
    <property type="match status" value="1"/>
</dbReference>
<comment type="caution">
    <text evidence="9">The sequence shown here is derived from an EMBL/GenBank/DDBJ whole genome shotgun (WGS) entry which is preliminary data.</text>
</comment>
<dbReference type="OrthoDB" id="270293at2759"/>
<dbReference type="GO" id="GO:0005537">
    <property type="term" value="F:D-mannose binding"/>
    <property type="evidence" value="ECO:0007669"/>
    <property type="project" value="TreeGrafter"/>
</dbReference>
<name>A0A1R1XGE7_9FUNG</name>
<dbReference type="Gene3D" id="2.60.120.200">
    <property type="match status" value="1"/>
</dbReference>
<dbReference type="GO" id="GO:0006888">
    <property type="term" value="P:endoplasmic reticulum to Golgi vesicle-mediated transport"/>
    <property type="evidence" value="ECO:0007669"/>
    <property type="project" value="TreeGrafter"/>
</dbReference>
<evidence type="ECO:0000256" key="6">
    <source>
        <dbReference type="SAM" id="Phobius"/>
    </source>
</evidence>
<keyword evidence="3 7" id="KW-0732">Signal</keyword>
<sequence>MMNLKSLFLSIIAASQVYANIDEFDPTKMKLSKLSLGYPFIDDGFHIKDWDYGGNAVVEAFAGVHLTTDLPSHKGWLWSTRHLPNDSWIVDFDFKIGSLNKDRFFGDGLAFWATTERANAGPVFGSKNFFNGLGIFFDTYRNGNHNRPMPLVVGMKGDGKTSYDFSADGLGSSFASSDSLEYRQTEGPVKARITYVKGKHLSVKLKKDSEFVECFSVNDFTLPENLYLGLSAVTGQLSDFHTITYIKTRNITEEEAKQILTPVPQFAAHSSTSLNSNFWPTFIKLVIVCSIIGAALYAYKAYNKKKYRRL</sequence>